<gene>
    <name evidence="8" type="ORF">ACE5IX_16620</name>
</gene>
<evidence type="ECO:0000256" key="3">
    <source>
        <dbReference type="ARBA" id="ARBA00022692"/>
    </source>
</evidence>
<evidence type="ECO:0000256" key="5">
    <source>
        <dbReference type="ARBA" id="ARBA00023136"/>
    </source>
</evidence>
<organism evidence="8 9">
    <name type="scientific">Leptospira wolffii</name>
    <dbReference type="NCBI Taxonomy" id="409998"/>
    <lineage>
        <taxon>Bacteria</taxon>
        <taxon>Pseudomonadati</taxon>
        <taxon>Spirochaetota</taxon>
        <taxon>Spirochaetia</taxon>
        <taxon>Leptospirales</taxon>
        <taxon>Leptospiraceae</taxon>
        <taxon>Leptospira</taxon>
    </lineage>
</organism>
<name>A0ABV5BVQ0_9LEPT</name>
<feature type="transmembrane region" description="Helical" evidence="6">
    <location>
        <begin position="21"/>
        <end position="45"/>
    </location>
</feature>
<dbReference type="InterPro" id="IPR051791">
    <property type="entry name" value="Pra-immunoreactive"/>
</dbReference>
<evidence type="ECO:0000256" key="4">
    <source>
        <dbReference type="ARBA" id="ARBA00022989"/>
    </source>
</evidence>
<evidence type="ECO:0000313" key="8">
    <source>
        <dbReference type="EMBL" id="MFB5738146.1"/>
    </source>
</evidence>
<evidence type="ECO:0000256" key="2">
    <source>
        <dbReference type="ARBA" id="ARBA00022475"/>
    </source>
</evidence>
<dbReference type="PANTHER" id="PTHR36115:SF4">
    <property type="entry name" value="MEMBRANE PROTEIN"/>
    <property type="match status" value="1"/>
</dbReference>
<dbReference type="PANTHER" id="PTHR36115">
    <property type="entry name" value="PROLINE-RICH ANTIGEN HOMOLOG-RELATED"/>
    <property type="match status" value="1"/>
</dbReference>
<dbReference type="RefSeq" id="WP_135700371.1">
    <property type="nucleotide sequence ID" value="NZ_JBHILI010000013.1"/>
</dbReference>
<evidence type="ECO:0000256" key="1">
    <source>
        <dbReference type="ARBA" id="ARBA00004651"/>
    </source>
</evidence>
<keyword evidence="2" id="KW-1003">Cell membrane</keyword>
<keyword evidence="9" id="KW-1185">Reference proteome</keyword>
<proteinExistence type="predicted"/>
<comment type="subcellular location">
    <subcellularLocation>
        <location evidence="1">Cell membrane</location>
        <topology evidence="1">Multi-pass membrane protein</topology>
    </subcellularLocation>
</comment>
<evidence type="ECO:0000259" key="7">
    <source>
        <dbReference type="Pfam" id="PF06271"/>
    </source>
</evidence>
<dbReference type="EMBL" id="JBHILJ010000011">
    <property type="protein sequence ID" value="MFB5738146.1"/>
    <property type="molecule type" value="Genomic_DNA"/>
</dbReference>
<comment type="caution">
    <text evidence="8">The sequence shown here is derived from an EMBL/GenBank/DDBJ whole genome shotgun (WGS) entry which is preliminary data.</text>
</comment>
<dbReference type="InterPro" id="IPR010432">
    <property type="entry name" value="RDD"/>
</dbReference>
<feature type="domain" description="RDD" evidence="7">
    <location>
        <begin position="15"/>
        <end position="186"/>
    </location>
</feature>
<feature type="transmembrane region" description="Helical" evidence="6">
    <location>
        <begin position="155"/>
        <end position="173"/>
    </location>
</feature>
<protein>
    <submittedName>
        <fullName evidence="8">RDD family protein</fullName>
    </submittedName>
</protein>
<keyword evidence="5 6" id="KW-0472">Membrane</keyword>
<dbReference type="Proteomes" id="UP001580391">
    <property type="component" value="Unassembled WGS sequence"/>
</dbReference>
<sequence>MEENQTEIQKKSVKYAGLGTRLYAQILDFIVFSPALVPYALAVYYHDRTSYSILPFYTAFHSLSYIAYRFVLHAKFGRTLGKKWAGIRVVSSELRKISWRKSFLRILPELLLSIITILKAYYDSRIYLEHLLEMEGLPWAGVDRILRRFNPVESIAVWDSVVYYSLSVFFVLFTSKKKAIHDMIAGTRVVYEDHKNGSGRDEVNSAV</sequence>
<evidence type="ECO:0000313" key="9">
    <source>
        <dbReference type="Proteomes" id="UP001580391"/>
    </source>
</evidence>
<dbReference type="Pfam" id="PF06271">
    <property type="entry name" value="RDD"/>
    <property type="match status" value="1"/>
</dbReference>
<evidence type="ECO:0000256" key="6">
    <source>
        <dbReference type="SAM" id="Phobius"/>
    </source>
</evidence>
<reference evidence="8 9" key="1">
    <citation type="submission" date="2024-09" db="EMBL/GenBank/DDBJ databases">
        <title>Taxonomic and Genotyping Characterization of Leptospira Strains isolated from Multiple Sources in Colombia highlights the importance of intermediate species.</title>
        <authorList>
            <person name="Torres Higuera L."/>
            <person name="Rojas Tapias D."/>
            <person name="Jimenez Velasquez S."/>
            <person name="Renjifo Ibanez C."/>
        </authorList>
    </citation>
    <scope>NUCLEOTIDE SEQUENCE [LARGE SCALE GENOMIC DNA]</scope>
    <source>
        <strain evidence="8 9">Lep080</strain>
    </source>
</reference>
<feature type="transmembrane region" description="Helical" evidence="6">
    <location>
        <begin position="51"/>
        <end position="72"/>
    </location>
</feature>
<feature type="transmembrane region" description="Helical" evidence="6">
    <location>
        <begin position="103"/>
        <end position="122"/>
    </location>
</feature>
<accession>A0ABV5BVQ0</accession>
<keyword evidence="4 6" id="KW-1133">Transmembrane helix</keyword>
<keyword evidence="3 6" id="KW-0812">Transmembrane</keyword>